<dbReference type="PROSITE" id="PS50011">
    <property type="entry name" value="PROTEIN_KINASE_DOM"/>
    <property type="match status" value="1"/>
</dbReference>
<dbReference type="Pfam" id="PF07714">
    <property type="entry name" value="PK_Tyr_Ser-Thr"/>
    <property type="match status" value="1"/>
</dbReference>
<reference evidence="5" key="3">
    <citation type="submission" date="2020-06" db="EMBL/GenBank/DDBJ databases">
        <title>Helianthus annuus Genome sequencing and assembly Release 2.</title>
        <authorList>
            <person name="Gouzy J."/>
            <person name="Langlade N."/>
            <person name="Munos S."/>
        </authorList>
    </citation>
    <scope>NUCLEOTIDE SEQUENCE</scope>
    <source>
        <tissue evidence="5">Leaves</tissue>
    </source>
</reference>
<dbReference type="PANTHER" id="PTHR27007">
    <property type="match status" value="1"/>
</dbReference>
<dbReference type="GO" id="GO:0051707">
    <property type="term" value="P:response to other organism"/>
    <property type="evidence" value="ECO:0007669"/>
    <property type="project" value="UniProtKB-ARBA"/>
</dbReference>
<dbReference type="GO" id="GO:0005524">
    <property type="term" value="F:ATP binding"/>
    <property type="evidence" value="ECO:0007669"/>
    <property type="project" value="UniProtKB-KW"/>
</dbReference>
<dbReference type="SUPFAM" id="SSF56112">
    <property type="entry name" value="Protein kinase-like (PK-like)"/>
    <property type="match status" value="1"/>
</dbReference>
<organism evidence="6 7">
    <name type="scientific">Helianthus annuus</name>
    <name type="common">Common sunflower</name>
    <dbReference type="NCBI Taxonomy" id="4232"/>
    <lineage>
        <taxon>Eukaryota</taxon>
        <taxon>Viridiplantae</taxon>
        <taxon>Streptophyta</taxon>
        <taxon>Embryophyta</taxon>
        <taxon>Tracheophyta</taxon>
        <taxon>Spermatophyta</taxon>
        <taxon>Magnoliopsida</taxon>
        <taxon>eudicotyledons</taxon>
        <taxon>Gunneridae</taxon>
        <taxon>Pentapetalae</taxon>
        <taxon>asterids</taxon>
        <taxon>campanulids</taxon>
        <taxon>Asterales</taxon>
        <taxon>Asteraceae</taxon>
        <taxon>Asteroideae</taxon>
        <taxon>Heliantheae alliance</taxon>
        <taxon>Heliantheae</taxon>
        <taxon>Helianthus</taxon>
    </lineage>
</organism>
<reference evidence="5 7" key="1">
    <citation type="journal article" date="2017" name="Nature">
        <title>The sunflower genome provides insights into oil metabolism, flowering and Asterid evolution.</title>
        <authorList>
            <person name="Badouin H."/>
            <person name="Gouzy J."/>
            <person name="Grassa C.J."/>
            <person name="Murat F."/>
            <person name="Staton S.E."/>
            <person name="Cottret L."/>
            <person name="Lelandais-Briere C."/>
            <person name="Owens G.L."/>
            <person name="Carrere S."/>
            <person name="Mayjonade B."/>
            <person name="Legrand L."/>
            <person name="Gill N."/>
            <person name="Kane N.C."/>
            <person name="Bowers J.E."/>
            <person name="Hubner S."/>
            <person name="Bellec A."/>
            <person name="Berard A."/>
            <person name="Berges H."/>
            <person name="Blanchet N."/>
            <person name="Boniface M.C."/>
            <person name="Brunel D."/>
            <person name="Catrice O."/>
            <person name="Chaidir N."/>
            <person name="Claudel C."/>
            <person name="Donnadieu C."/>
            <person name="Faraut T."/>
            <person name="Fievet G."/>
            <person name="Helmstetter N."/>
            <person name="King M."/>
            <person name="Knapp S.J."/>
            <person name="Lai Z."/>
            <person name="Le Paslier M.C."/>
            <person name="Lippi Y."/>
            <person name="Lorenzon L."/>
            <person name="Mandel J.R."/>
            <person name="Marage G."/>
            <person name="Marchand G."/>
            <person name="Marquand E."/>
            <person name="Bret-Mestries E."/>
            <person name="Morien E."/>
            <person name="Nambeesan S."/>
            <person name="Nguyen T."/>
            <person name="Pegot-Espagnet P."/>
            <person name="Pouilly N."/>
            <person name="Raftis F."/>
            <person name="Sallet E."/>
            <person name="Schiex T."/>
            <person name="Thomas J."/>
            <person name="Vandecasteele C."/>
            <person name="Vares D."/>
            <person name="Vear F."/>
            <person name="Vautrin S."/>
            <person name="Crespi M."/>
            <person name="Mangin B."/>
            <person name="Burke J.M."/>
            <person name="Salse J."/>
            <person name="Munos S."/>
            <person name="Vincourt P."/>
            <person name="Rieseberg L.H."/>
            <person name="Langlade N.B."/>
        </authorList>
    </citation>
    <scope>NUCLEOTIDE SEQUENCE [LARGE SCALE GENOMIC DNA]</scope>
    <source>
        <strain evidence="7">cv. SF193</strain>
        <tissue evidence="5">Leaves</tissue>
    </source>
</reference>
<dbReference type="InterPro" id="IPR011009">
    <property type="entry name" value="Kinase-like_dom_sf"/>
</dbReference>
<dbReference type="PROSITE" id="PS00108">
    <property type="entry name" value="PROTEIN_KINASE_ST"/>
    <property type="match status" value="1"/>
</dbReference>
<feature type="signal peptide" evidence="3">
    <location>
        <begin position="1"/>
        <end position="19"/>
    </location>
</feature>
<accession>A0A251SH60</accession>
<dbReference type="EMBL" id="CM007903">
    <property type="protein sequence ID" value="OTF96800.1"/>
    <property type="molecule type" value="Genomic_DNA"/>
</dbReference>
<keyword evidence="2" id="KW-0067">ATP-binding</keyword>
<evidence type="ECO:0000256" key="3">
    <source>
        <dbReference type="SAM" id="SignalP"/>
    </source>
</evidence>
<evidence type="ECO:0000256" key="1">
    <source>
        <dbReference type="ARBA" id="ARBA00022741"/>
    </source>
</evidence>
<proteinExistence type="predicted"/>
<reference evidence="6" key="2">
    <citation type="submission" date="2017-02" db="EMBL/GenBank/DDBJ databases">
        <title>Sunflower complete genome.</title>
        <authorList>
            <person name="Langlade N."/>
            <person name="Munos S."/>
        </authorList>
    </citation>
    <scope>NUCLEOTIDE SEQUENCE [LARGE SCALE GENOMIC DNA]</scope>
    <source>
        <tissue evidence="6">Leaves</tissue>
    </source>
</reference>
<dbReference type="InterPro" id="IPR000719">
    <property type="entry name" value="Prot_kinase_dom"/>
</dbReference>
<dbReference type="Gene3D" id="1.10.510.10">
    <property type="entry name" value="Transferase(Phosphotransferase) domain 1"/>
    <property type="match status" value="1"/>
</dbReference>
<keyword evidence="6" id="KW-0418">Kinase</keyword>
<dbReference type="Gene3D" id="3.30.200.20">
    <property type="entry name" value="Phosphorylase Kinase, domain 1"/>
    <property type="match status" value="1"/>
</dbReference>
<protein>
    <submittedName>
        <fullName evidence="6">Putative mitogen-activated protein (MAP) kinase kinase kinase 10</fullName>
    </submittedName>
</protein>
<keyword evidence="7" id="KW-1185">Reference proteome</keyword>
<sequence length="123" mass="14466">MNSLLKIMIVYQLVTLVRSKRSHEGKMELLAELSIIVCMRHKNLVLLQGWCVEKGKYMCYGSIDKVLYQESRHWGFLKWNNRYRYNIEVGLASVLAYLHQECEQQVIHHDIKASNVMLILILS</sequence>
<dbReference type="AlphaFoldDB" id="A0A251SH60"/>
<feature type="domain" description="Protein kinase" evidence="4">
    <location>
        <begin position="1"/>
        <end position="123"/>
    </location>
</feature>
<feature type="chain" id="PRO_5041059980" evidence="3">
    <location>
        <begin position="20"/>
        <end position="123"/>
    </location>
</feature>
<keyword evidence="5" id="KW-0808">Transferase</keyword>
<evidence type="ECO:0000256" key="2">
    <source>
        <dbReference type="ARBA" id="ARBA00022840"/>
    </source>
</evidence>
<gene>
    <name evidence="6" type="ORF">HannXRQ_Chr14g0427561</name>
    <name evidence="5" type="ORF">HanXRQr2_Chr14g0620781</name>
</gene>
<dbReference type="EMBL" id="MNCJ02000329">
    <property type="protein sequence ID" value="KAF5767131.1"/>
    <property type="molecule type" value="Genomic_DNA"/>
</dbReference>
<keyword evidence="3" id="KW-0732">Signal</keyword>
<dbReference type="InParanoid" id="A0A251SH60"/>
<evidence type="ECO:0000313" key="7">
    <source>
        <dbReference type="Proteomes" id="UP000215914"/>
    </source>
</evidence>
<dbReference type="Proteomes" id="UP000215914">
    <property type="component" value="Chromosome 14"/>
</dbReference>
<keyword evidence="1" id="KW-0547">Nucleotide-binding</keyword>
<evidence type="ECO:0000313" key="5">
    <source>
        <dbReference type="EMBL" id="KAF5767131.1"/>
    </source>
</evidence>
<dbReference type="InterPro" id="IPR001245">
    <property type="entry name" value="Ser-Thr/Tyr_kinase_cat_dom"/>
</dbReference>
<evidence type="ECO:0000313" key="6">
    <source>
        <dbReference type="EMBL" id="OTF96800.1"/>
    </source>
</evidence>
<evidence type="ECO:0000259" key="4">
    <source>
        <dbReference type="PROSITE" id="PS50011"/>
    </source>
</evidence>
<dbReference type="Gramene" id="mRNA:HanXRQr2_Chr14g0620781">
    <property type="protein sequence ID" value="CDS:HanXRQr2_Chr14g0620781.1"/>
    <property type="gene ID" value="HanXRQr2_Chr14g0620781"/>
</dbReference>
<dbReference type="InterPro" id="IPR008271">
    <property type="entry name" value="Ser/Thr_kinase_AS"/>
</dbReference>
<dbReference type="OMA" id="RYNIEVG"/>
<dbReference type="GO" id="GO:0004672">
    <property type="term" value="F:protein kinase activity"/>
    <property type="evidence" value="ECO:0007669"/>
    <property type="project" value="InterPro"/>
</dbReference>
<name>A0A251SH60_HELAN</name>
<dbReference type="InterPro" id="IPR050528">
    <property type="entry name" value="L-type_Lectin-RKs"/>
</dbReference>